<dbReference type="InterPro" id="IPR050282">
    <property type="entry name" value="Cycloisomerase_2"/>
</dbReference>
<dbReference type="EMBL" id="NKHF01000026">
    <property type="protein sequence ID" value="PCK32650.1"/>
    <property type="molecule type" value="Genomic_DNA"/>
</dbReference>
<feature type="chain" id="PRO_5012246896" description="6-phosphogluconolactonase" evidence="3">
    <location>
        <begin position="24"/>
        <end position="391"/>
    </location>
</feature>
<dbReference type="Pfam" id="PF10282">
    <property type="entry name" value="Lactonase"/>
    <property type="match status" value="1"/>
</dbReference>
<evidence type="ECO:0000256" key="2">
    <source>
        <dbReference type="ARBA" id="ARBA00022526"/>
    </source>
</evidence>
<comment type="similarity">
    <text evidence="1">Belongs to the cycloisomerase 2 family.</text>
</comment>
<keyword evidence="2" id="KW-0313">Glucose metabolism</keyword>
<dbReference type="OrthoDB" id="6253001at2"/>
<gene>
    <name evidence="4" type="ORF">CEX98_05995</name>
</gene>
<keyword evidence="3" id="KW-0732">Signal</keyword>
<accession>A0A2A5JTC8</accession>
<name>A0A2A5JTC8_PSEO7</name>
<keyword evidence="5" id="KW-1185">Reference proteome</keyword>
<evidence type="ECO:0000313" key="4">
    <source>
        <dbReference type="EMBL" id="PCK32650.1"/>
    </source>
</evidence>
<dbReference type="AlphaFoldDB" id="A0A2A5JTC8"/>
<dbReference type="Proteomes" id="UP000228621">
    <property type="component" value="Unassembled WGS sequence"/>
</dbReference>
<evidence type="ECO:0000256" key="1">
    <source>
        <dbReference type="ARBA" id="ARBA00005564"/>
    </source>
</evidence>
<sequence length="391" mass="42848">MSQFTFAALLLTTIYSIAPSAHATDVIQTIQNNTAHFHGLDNPRQLHFNQSNTQAVAVSGDDNALVTFTVNEQNQLIQTQVFQSTEAQPLLLTGASDAHFINDKLIISSSFYDGAVTLFGKDEYGEFRYLQSFSDDVSYRDVFDPAKDVSKNDSLGLFAPWKITLNRDKSLAFVPSYKSNAVAVFAISPLGKVTWLYAIGKNQAVDLGSPVDVLVHQNNQHIIVAGYEGNSLAVLHRNVHGEYVLKQRISQNSEGLAYLNKPQALAANKDLTVFYVAASGSNSILVFKQQPDKQYRLIQTINKEQVGLPLKGVSTLLLSPNNNQLYAASETSTGIAEFSIAASGELTHTQNIDQPEQPLANISSMTFGTLNTHLVVSLAKQDTIKILKLRK</sequence>
<comment type="caution">
    <text evidence="4">The sequence shown here is derived from an EMBL/GenBank/DDBJ whole genome shotgun (WGS) entry which is preliminary data.</text>
</comment>
<protein>
    <recommendedName>
        <fullName evidence="6">6-phosphogluconolactonase</fullName>
    </recommendedName>
</protein>
<dbReference type="RefSeq" id="WP_099641207.1">
    <property type="nucleotide sequence ID" value="NZ_NKHF01000026.1"/>
</dbReference>
<evidence type="ECO:0000313" key="5">
    <source>
        <dbReference type="Proteomes" id="UP000228621"/>
    </source>
</evidence>
<dbReference type="Gene3D" id="2.130.10.10">
    <property type="entry name" value="YVTN repeat-like/Quinoprotein amine dehydrogenase"/>
    <property type="match status" value="2"/>
</dbReference>
<evidence type="ECO:0000256" key="3">
    <source>
        <dbReference type="SAM" id="SignalP"/>
    </source>
</evidence>
<keyword evidence="2" id="KW-0119">Carbohydrate metabolism</keyword>
<reference evidence="5" key="1">
    <citation type="journal article" date="2019" name="Genome Announc.">
        <title>Draft Genome Sequence of Pseudoalteromonas piscicida Strain 36Y ROTHPW, an Hypersaline Seawater Isolate from the South Coast of Sonora, Mexico.</title>
        <authorList>
            <person name="Sanchez-Diaz R."/>
            <person name="Molina-Garza Z.J."/>
            <person name="Cruz-Suarez L.E."/>
            <person name="Selvin J."/>
            <person name="Kiran G.S."/>
            <person name="Ibarra-Gamez J.C."/>
            <person name="Gomez-Gil B."/>
            <person name="Galaviz-Silva L."/>
        </authorList>
    </citation>
    <scope>NUCLEOTIDE SEQUENCE [LARGE SCALE GENOMIC DNA]</scope>
    <source>
        <strain evidence="5">36Y_RITHPW</strain>
    </source>
</reference>
<organism evidence="4 5">
    <name type="scientific">Pseudoalteromonas piscicida</name>
    <dbReference type="NCBI Taxonomy" id="43662"/>
    <lineage>
        <taxon>Bacteria</taxon>
        <taxon>Pseudomonadati</taxon>
        <taxon>Pseudomonadota</taxon>
        <taxon>Gammaproteobacteria</taxon>
        <taxon>Alteromonadales</taxon>
        <taxon>Pseudoalteromonadaceae</taxon>
        <taxon>Pseudoalteromonas</taxon>
    </lineage>
</organism>
<dbReference type="GO" id="GO:0017057">
    <property type="term" value="F:6-phosphogluconolactonase activity"/>
    <property type="evidence" value="ECO:0007669"/>
    <property type="project" value="TreeGrafter"/>
</dbReference>
<dbReference type="InterPro" id="IPR015943">
    <property type="entry name" value="WD40/YVTN_repeat-like_dom_sf"/>
</dbReference>
<feature type="signal peptide" evidence="3">
    <location>
        <begin position="1"/>
        <end position="23"/>
    </location>
</feature>
<dbReference type="SUPFAM" id="SSF50969">
    <property type="entry name" value="YVTN repeat-like/Quinoprotein amine dehydrogenase"/>
    <property type="match status" value="1"/>
</dbReference>
<dbReference type="PANTHER" id="PTHR30344">
    <property type="entry name" value="6-PHOSPHOGLUCONOLACTONASE-RELATED"/>
    <property type="match status" value="1"/>
</dbReference>
<dbReference type="InterPro" id="IPR019405">
    <property type="entry name" value="Lactonase_7-beta_prop"/>
</dbReference>
<evidence type="ECO:0008006" key="6">
    <source>
        <dbReference type="Google" id="ProtNLM"/>
    </source>
</evidence>
<dbReference type="InterPro" id="IPR011044">
    <property type="entry name" value="Quino_amine_DH_bsu"/>
</dbReference>
<dbReference type="PANTHER" id="PTHR30344:SF1">
    <property type="entry name" value="6-PHOSPHOGLUCONOLACTONASE"/>
    <property type="match status" value="1"/>
</dbReference>
<dbReference type="GO" id="GO:0006006">
    <property type="term" value="P:glucose metabolic process"/>
    <property type="evidence" value="ECO:0007669"/>
    <property type="project" value="UniProtKB-KW"/>
</dbReference>
<proteinExistence type="inferred from homology"/>